<reference evidence="2 3" key="1">
    <citation type="submission" date="2024-09" db="EMBL/GenBank/DDBJ databases">
        <authorList>
            <person name="Sun Q."/>
            <person name="Mori K."/>
        </authorList>
    </citation>
    <scope>NUCLEOTIDE SEQUENCE [LARGE SCALE GENOMIC DNA]</scope>
    <source>
        <strain evidence="2 3">NCAIM B.02610</strain>
    </source>
</reference>
<dbReference type="Proteomes" id="UP001589838">
    <property type="component" value="Unassembled WGS sequence"/>
</dbReference>
<gene>
    <name evidence="2" type="ORF">ACFFHM_07550</name>
</gene>
<evidence type="ECO:0000313" key="3">
    <source>
        <dbReference type="Proteomes" id="UP001589838"/>
    </source>
</evidence>
<name>A0ABV6KBS0_9BACI</name>
<dbReference type="Pfam" id="PF00403">
    <property type="entry name" value="HMA"/>
    <property type="match status" value="1"/>
</dbReference>
<dbReference type="InterPro" id="IPR036163">
    <property type="entry name" value="HMA_dom_sf"/>
</dbReference>
<evidence type="ECO:0000259" key="1">
    <source>
        <dbReference type="PROSITE" id="PS50846"/>
    </source>
</evidence>
<protein>
    <submittedName>
        <fullName evidence="2">Heavy-metal-associated domain-containing protein</fullName>
    </submittedName>
</protein>
<dbReference type="SUPFAM" id="SSF55008">
    <property type="entry name" value="HMA, heavy metal-associated domain"/>
    <property type="match status" value="1"/>
</dbReference>
<dbReference type="RefSeq" id="WP_335960276.1">
    <property type="nucleotide sequence ID" value="NZ_JAXBLX010000009.1"/>
</dbReference>
<accession>A0ABV6KBS0</accession>
<dbReference type="CDD" id="cd00371">
    <property type="entry name" value="HMA"/>
    <property type="match status" value="1"/>
</dbReference>
<sequence length="68" mass="7337">MKNISLQVEKMSCGNCLSTVENALKGINGVSEAKGSLKNKTVTVLYDETITDVVHMAKAVRHAGYLII</sequence>
<dbReference type="EMBL" id="JBHLUX010000020">
    <property type="protein sequence ID" value="MFC0470380.1"/>
    <property type="molecule type" value="Genomic_DNA"/>
</dbReference>
<dbReference type="Gene3D" id="3.30.70.100">
    <property type="match status" value="1"/>
</dbReference>
<evidence type="ECO:0000313" key="2">
    <source>
        <dbReference type="EMBL" id="MFC0470380.1"/>
    </source>
</evidence>
<feature type="domain" description="HMA" evidence="1">
    <location>
        <begin position="2"/>
        <end position="68"/>
    </location>
</feature>
<proteinExistence type="predicted"/>
<keyword evidence="3" id="KW-1185">Reference proteome</keyword>
<organism evidence="2 3">
    <name type="scientific">Halalkalibacter kiskunsagensis</name>
    <dbReference type="NCBI Taxonomy" id="1548599"/>
    <lineage>
        <taxon>Bacteria</taxon>
        <taxon>Bacillati</taxon>
        <taxon>Bacillota</taxon>
        <taxon>Bacilli</taxon>
        <taxon>Bacillales</taxon>
        <taxon>Bacillaceae</taxon>
        <taxon>Halalkalibacter</taxon>
    </lineage>
</organism>
<dbReference type="InterPro" id="IPR006121">
    <property type="entry name" value="HMA_dom"/>
</dbReference>
<dbReference type="PROSITE" id="PS50846">
    <property type="entry name" value="HMA_2"/>
    <property type="match status" value="1"/>
</dbReference>
<comment type="caution">
    <text evidence="2">The sequence shown here is derived from an EMBL/GenBank/DDBJ whole genome shotgun (WGS) entry which is preliminary data.</text>
</comment>